<feature type="transmembrane region" description="Helical" evidence="6">
    <location>
        <begin position="644"/>
        <end position="665"/>
    </location>
</feature>
<evidence type="ECO:0000256" key="3">
    <source>
        <dbReference type="ARBA" id="ARBA00023180"/>
    </source>
</evidence>
<dbReference type="EMBL" id="GEDC01016644">
    <property type="protein sequence ID" value="JAS20654.1"/>
    <property type="molecule type" value="Transcribed_RNA"/>
</dbReference>
<sequence length="776" mass="85542">QQIIFVHSGEKVDGEFDVVVSDGINSVGPVIFHSHYREPLLKVVINNGLHVFPQLQKGFSAKTLLTVCSDPTREITYTITSPPTKGFIFVNSSTSSTNFTQRDVNNSLVWYQHSSPLTTDMYDNDTFKLDISSPFAEAIKNQEIYIDISVWSGGLDQFIDLAYHLAVDEGGSVPLHLNTSLIITFLKQHIPSPVIQMKVWNPPEHGAICVQGDCNTTEFTDLQVNKGDVLYTHDHTDTITDYINLSLYLVPGDVLLCNVTVRVYVTPINDQPFKLISLSPHASVVQGQKRTITKLDLLTEDKDTPPEEIVYEIISGPNQGALSVAGNTTAGRFTQADINTGKVKYEHFGHLQPASFYFRVSDGHFHPEYTVFNIEVIPATLNVTVGHTILLQQGTNVAVISSGIFIITTNGREEGIIYNIKNPPFNGEIYVDNNSVQSFRQSDLVARRVLYFQKDMTKHSDTFELSANLPLEGSPTANGIVVNVSVEPLIKVGKFLPLAGTKTKLSTDAMDAGPLARLTSSDPIFKVLKKPKYGKIKKIIRSSGEHRNIREKEVSRFSYEEIRSGVIYYVAKKGLDTVKDSFQYVLAAPIFQPAIGEMKFDVIGESGHLVTTLTPPKLQKLPGPKPPIGHEGVEIASPNMSDDYLLVVSMVVGTVVLAIIVVILVRCGSKRAEHSGDGMKNNLNVPLPLPRPPDDLMPSSPHPKRSGVPQAPGSIPQCKVIPLGPTVDSVTGSEPELNLHYPYGAADEDWSSYEASEIGYPQRANNPMLRRNQYWV</sequence>
<keyword evidence="6" id="KW-1133">Transmembrane helix</keyword>
<keyword evidence="2" id="KW-0677">Repeat</keyword>
<evidence type="ECO:0000313" key="9">
    <source>
        <dbReference type="EMBL" id="JAS31939.1"/>
    </source>
</evidence>
<evidence type="ECO:0000256" key="4">
    <source>
        <dbReference type="PROSITE-ProRule" id="PRU01201"/>
    </source>
</evidence>
<feature type="repeat" description="CSPG" evidence="4">
    <location>
        <begin position="271"/>
        <end position="363"/>
    </location>
</feature>
<dbReference type="PROSITE" id="PS51854">
    <property type="entry name" value="CSPG"/>
    <property type="match status" value="2"/>
</dbReference>
<dbReference type="EMBL" id="GEDC01027482">
    <property type="protein sequence ID" value="JAS09816.1"/>
    <property type="molecule type" value="Transcribed_RNA"/>
</dbReference>
<keyword evidence="1" id="KW-0732">Signal</keyword>
<keyword evidence="3" id="KW-0325">Glycoprotein</keyword>
<reference evidence="9" key="1">
    <citation type="submission" date="2015-12" db="EMBL/GenBank/DDBJ databases">
        <title>De novo transcriptome assembly of four potential Pierce s Disease insect vectors from Arizona vineyards.</title>
        <authorList>
            <person name="Tassone E.E."/>
        </authorList>
    </citation>
    <scope>NUCLEOTIDE SEQUENCE</scope>
</reference>
<evidence type="ECO:0000256" key="1">
    <source>
        <dbReference type="ARBA" id="ARBA00022729"/>
    </source>
</evidence>
<organism evidence="9">
    <name type="scientific">Clastoptera arizonana</name>
    <name type="common">Arizona spittle bug</name>
    <dbReference type="NCBI Taxonomy" id="38151"/>
    <lineage>
        <taxon>Eukaryota</taxon>
        <taxon>Metazoa</taxon>
        <taxon>Ecdysozoa</taxon>
        <taxon>Arthropoda</taxon>
        <taxon>Hexapoda</taxon>
        <taxon>Insecta</taxon>
        <taxon>Pterygota</taxon>
        <taxon>Neoptera</taxon>
        <taxon>Paraneoptera</taxon>
        <taxon>Hemiptera</taxon>
        <taxon>Auchenorrhyncha</taxon>
        <taxon>Cercopoidea</taxon>
        <taxon>Clastopteridae</taxon>
        <taxon>Clastoptera</taxon>
    </lineage>
</organism>
<keyword evidence="6" id="KW-0812">Transmembrane</keyword>
<dbReference type="EMBL" id="GEDC01005359">
    <property type="protein sequence ID" value="JAS31939.1"/>
    <property type="molecule type" value="Transcribed_RNA"/>
</dbReference>
<dbReference type="AlphaFoldDB" id="A0A1B6E206"/>
<keyword evidence="6" id="KW-0472">Membrane</keyword>
<dbReference type="PANTHER" id="PTHR45739:SF12">
    <property type="entry name" value="CHONDROITIN SULFATE PROTEOGLYCAN 4-LIKE ISOFORM X2"/>
    <property type="match status" value="1"/>
</dbReference>
<evidence type="ECO:0000256" key="6">
    <source>
        <dbReference type="SAM" id="Phobius"/>
    </source>
</evidence>
<evidence type="ECO:0000256" key="5">
    <source>
        <dbReference type="SAM" id="MobiDB-lite"/>
    </source>
</evidence>
<feature type="non-terminal residue" evidence="9">
    <location>
        <position position="1"/>
    </location>
</feature>
<evidence type="ECO:0000313" key="7">
    <source>
        <dbReference type="EMBL" id="JAS09816.1"/>
    </source>
</evidence>
<proteinExistence type="predicted"/>
<dbReference type="GO" id="GO:0009653">
    <property type="term" value="P:anatomical structure morphogenesis"/>
    <property type="evidence" value="ECO:0007669"/>
    <property type="project" value="TreeGrafter"/>
</dbReference>
<dbReference type="InterPro" id="IPR039005">
    <property type="entry name" value="CSPG_rpt"/>
</dbReference>
<evidence type="ECO:0000256" key="2">
    <source>
        <dbReference type="ARBA" id="ARBA00022737"/>
    </source>
</evidence>
<gene>
    <name evidence="7" type="ORF">g.32289</name>
    <name evidence="8" type="ORF">g.32290</name>
    <name evidence="9" type="ORF">g.32291</name>
</gene>
<feature type="repeat" description="CSPG" evidence="4">
    <location>
        <begin position="40"/>
        <end position="132"/>
    </location>
</feature>
<protein>
    <recommendedName>
        <fullName evidence="10">Cadherin domain-containing protein</fullName>
    </recommendedName>
</protein>
<dbReference type="PANTHER" id="PTHR45739">
    <property type="entry name" value="MATRIX PROTEIN, PUTATIVE-RELATED"/>
    <property type="match status" value="1"/>
</dbReference>
<evidence type="ECO:0008006" key="10">
    <source>
        <dbReference type="Google" id="ProtNLM"/>
    </source>
</evidence>
<evidence type="ECO:0000313" key="8">
    <source>
        <dbReference type="EMBL" id="JAS20654.1"/>
    </source>
</evidence>
<name>A0A1B6E206_9HEMI</name>
<feature type="region of interest" description="Disordered" evidence="5">
    <location>
        <begin position="672"/>
        <end position="715"/>
    </location>
</feature>
<dbReference type="InterPro" id="IPR051561">
    <property type="entry name" value="FRAS1_ECM"/>
</dbReference>
<dbReference type="Pfam" id="PF16184">
    <property type="entry name" value="Cadherin_3"/>
    <property type="match status" value="2"/>
</dbReference>
<accession>A0A1B6E206</accession>